<dbReference type="InterPro" id="IPR050194">
    <property type="entry name" value="Glycosyltransferase_grp1"/>
</dbReference>
<dbReference type="AlphaFoldDB" id="W0IA94"/>
<keyword evidence="4" id="KW-1185">Reference proteome</keyword>
<evidence type="ECO:0000313" key="4">
    <source>
        <dbReference type="Proteomes" id="UP000019027"/>
    </source>
</evidence>
<evidence type="ECO:0000259" key="1">
    <source>
        <dbReference type="Pfam" id="PF00534"/>
    </source>
</evidence>
<dbReference type="STRING" id="582419.TES1_2030"/>
<gene>
    <name evidence="3" type="ORF">TES1_2030</name>
</gene>
<evidence type="ECO:0000313" key="3">
    <source>
        <dbReference type="EMBL" id="AHF81405.1"/>
    </source>
</evidence>
<feature type="domain" description="Glycosyl transferase family 1" evidence="1">
    <location>
        <begin position="244"/>
        <end position="395"/>
    </location>
</feature>
<dbReference type="OrthoDB" id="132546at2157"/>
<name>W0IA94_9EURY</name>
<organism evidence="3 4">
    <name type="scientific">Thermococcus paralvinellae</name>
    <dbReference type="NCBI Taxonomy" id="582419"/>
    <lineage>
        <taxon>Archaea</taxon>
        <taxon>Methanobacteriati</taxon>
        <taxon>Methanobacteriota</taxon>
        <taxon>Thermococci</taxon>
        <taxon>Thermococcales</taxon>
        <taxon>Thermococcaceae</taxon>
        <taxon>Thermococcus</taxon>
    </lineage>
</organism>
<dbReference type="InterPro" id="IPR028098">
    <property type="entry name" value="Glyco_trans_4-like_N"/>
</dbReference>
<evidence type="ECO:0000259" key="2">
    <source>
        <dbReference type="Pfam" id="PF13439"/>
    </source>
</evidence>
<dbReference type="EMBL" id="CP006965">
    <property type="protein sequence ID" value="AHF81405.1"/>
    <property type="molecule type" value="Genomic_DNA"/>
</dbReference>
<dbReference type="Pfam" id="PF00534">
    <property type="entry name" value="Glycos_transf_1"/>
    <property type="match status" value="1"/>
</dbReference>
<dbReference type="KEGG" id="ths:TES1_2030"/>
<proteinExistence type="predicted"/>
<dbReference type="GO" id="GO:0016757">
    <property type="term" value="F:glycosyltransferase activity"/>
    <property type="evidence" value="ECO:0007669"/>
    <property type="project" value="InterPro"/>
</dbReference>
<dbReference type="GeneID" id="24907302"/>
<accession>W0IA94</accession>
<dbReference type="SUPFAM" id="SSF53756">
    <property type="entry name" value="UDP-Glycosyltransferase/glycogen phosphorylase"/>
    <property type="match status" value="1"/>
</dbReference>
<dbReference type="PANTHER" id="PTHR45947">
    <property type="entry name" value="SULFOQUINOVOSYL TRANSFERASE SQD2"/>
    <property type="match status" value="1"/>
</dbReference>
<dbReference type="Gene3D" id="3.40.50.2000">
    <property type="entry name" value="Glycogen Phosphorylase B"/>
    <property type="match status" value="2"/>
</dbReference>
<dbReference type="RefSeq" id="WP_042682585.1">
    <property type="nucleotide sequence ID" value="NZ_CP006965.1"/>
</dbReference>
<dbReference type="PANTHER" id="PTHR45947:SF3">
    <property type="entry name" value="SULFOQUINOVOSYL TRANSFERASE SQD2"/>
    <property type="match status" value="1"/>
</dbReference>
<dbReference type="HOGENOM" id="CLU_009583_2_4_2"/>
<dbReference type="Pfam" id="PF13439">
    <property type="entry name" value="Glyco_transf_4"/>
    <property type="match status" value="1"/>
</dbReference>
<dbReference type="InterPro" id="IPR001296">
    <property type="entry name" value="Glyco_trans_1"/>
</dbReference>
<protein>
    <submittedName>
        <fullName evidence="3">Putative glycosyl transferase</fullName>
    </submittedName>
</protein>
<dbReference type="Proteomes" id="UP000019027">
    <property type="component" value="Chromosome"/>
</dbReference>
<reference evidence="3 4" key="1">
    <citation type="journal article" date="2014" name="Int. J. Syst. Evol. Microbiol.">
        <title>Thermococcus paralvinellae sp. nov. and Thermococcus cleftensis sp. nov. of hyperthermophilic heterotrophs from deep-sea hydrothermal vents.</title>
        <authorList>
            <person name="Hensley S.A."/>
            <person name="Jung J.H."/>
            <person name="Park C.S."/>
            <person name="Holden J.F."/>
        </authorList>
    </citation>
    <scope>NUCLEOTIDE SEQUENCE [LARGE SCALE GENOMIC DNA]</scope>
    <source>
        <strain evidence="3 4">ES1</strain>
    </source>
</reference>
<feature type="domain" description="Glycosyltransferase subfamily 4-like N-terminal" evidence="2">
    <location>
        <begin position="130"/>
        <end position="237"/>
    </location>
</feature>
<keyword evidence="3" id="KW-0808">Transferase</keyword>
<sequence>MTKLKILVIPANYPSEKNPIAGIFIKEFARAISKNHSVKILYAYFNHPLLDVISVVYTFKETKEVEDGIETIKVEVSGVIPRIFKKRKLNISNFQKHNKCCSTIKNNTQTKNKYSKRTLSLINNLIIHLAHVPKLLGTMWGFRKLLKEGWKPDIIHAHGFYAGIYAVILSKIYDIPLVVTEHWSGFPKKELSWIDIIEARVVFSNATVIITPTHYLKKAIMDYGMHNNFQVVPNPINSRIFYSKKFSRKRTRQKRLLFVGRVVPQKGIIYLIYAIRDILQVRKDILLEIIGHGPYKEECERVIKSLGIEEFIKFLGLKPQKEVARYMRRAHIYIQPSEYETFGMTFFESLSCGTPVIGTRIPALKENINNILGILVPPRDTQSLKNAILYMLDNYRRYPPNRLSRHVLCKFGHNIVAKKIDKIYQKVINSKRT</sequence>